<dbReference type="InterPro" id="IPR038757">
    <property type="entry name" value="BRAP"/>
</dbReference>
<proteinExistence type="predicted"/>
<dbReference type="Gene3D" id="2.60.120.650">
    <property type="entry name" value="Cupin"/>
    <property type="match status" value="1"/>
</dbReference>
<comment type="caution">
    <text evidence="1">The sequence shown here is derived from an EMBL/GenBank/DDBJ whole genome shotgun (WGS) entry which is preliminary data.</text>
</comment>
<dbReference type="PANTHER" id="PTHR35259:SF2">
    <property type="match status" value="1"/>
</dbReference>
<evidence type="ECO:0000313" key="2">
    <source>
        <dbReference type="Proteomes" id="UP000827092"/>
    </source>
</evidence>
<sequence>MPPKNGHNAAYEVNNEIKNIYEYCLAAGLTHEEIVEKAKPYLQHPLQYDAWKKTFLTILKIGICCLALSFTLASDKISRSVLTHGRHFMFKVLAVWDWTDLYSETCLVNNPYYLDEQVYVVDCQACEDVFDVDYLNSTSSDEISQLYMQRNIPVIVRDAMSEWPVMKETFTISNLTEKFYDLEDDICMFQTNLPLGNHYKFFDKLLNQDLQRWYAHWENCDKSTQKLLRKFYSRPYFMPGVVQMTEANWILMSSGYSGKKFKEVDVMSSVTAMWVAQVWGYNKIQFQPKEPCNKMCNTLEDTIEEGEIVLFNPAIWTFSYLPGDKTENLAIAAGGFSHFS</sequence>
<dbReference type="PANTHER" id="PTHR35259">
    <property type="entry name" value="BOMBESIN RECEPTOR-ACTIVATED PROTEIN C6ORF89"/>
    <property type="match status" value="1"/>
</dbReference>
<gene>
    <name evidence="1" type="ORF">JTE90_010745</name>
</gene>
<keyword evidence="2" id="KW-1185">Reference proteome</keyword>
<name>A0AAV6UD31_9ARAC</name>
<dbReference type="EMBL" id="JAFNEN010000464">
    <property type="protein sequence ID" value="KAG8182382.1"/>
    <property type="molecule type" value="Genomic_DNA"/>
</dbReference>
<reference evidence="1 2" key="1">
    <citation type="journal article" date="2022" name="Nat. Ecol. Evol.">
        <title>A masculinizing supergene underlies an exaggerated male reproductive morph in a spider.</title>
        <authorList>
            <person name="Hendrickx F."/>
            <person name="De Corte Z."/>
            <person name="Sonet G."/>
            <person name="Van Belleghem S.M."/>
            <person name="Kostlbacher S."/>
            <person name="Vangestel C."/>
        </authorList>
    </citation>
    <scope>NUCLEOTIDE SEQUENCE [LARGE SCALE GENOMIC DNA]</scope>
    <source>
        <strain evidence="1">W744_W776</strain>
    </source>
</reference>
<accession>A0AAV6UD31</accession>
<dbReference type="SUPFAM" id="SSF51197">
    <property type="entry name" value="Clavaminate synthase-like"/>
    <property type="match status" value="1"/>
</dbReference>
<organism evidence="1 2">
    <name type="scientific">Oedothorax gibbosus</name>
    <dbReference type="NCBI Taxonomy" id="931172"/>
    <lineage>
        <taxon>Eukaryota</taxon>
        <taxon>Metazoa</taxon>
        <taxon>Ecdysozoa</taxon>
        <taxon>Arthropoda</taxon>
        <taxon>Chelicerata</taxon>
        <taxon>Arachnida</taxon>
        <taxon>Araneae</taxon>
        <taxon>Araneomorphae</taxon>
        <taxon>Entelegynae</taxon>
        <taxon>Araneoidea</taxon>
        <taxon>Linyphiidae</taxon>
        <taxon>Erigoninae</taxon>
        <taxon>Oedothorax</taxon>
    </lineage>
</organism>
<evidence type="ECO:0000313" key="1">
    <source>
        <dbReference type="EMBL" id="KAG8182382.1"/>
    </source>
</evidence>
<protein>
    <submittedName>
        <fullName evidence="1">Uncharacterized protein</fullName>
    </submittedName>
</protein>
<dbReference type="AlphaFoldDB" id="A0AAV6UD31"/>
<dbReference type="Proteomes" id="UP000827092">
    <property type="component" value="Unassembled WGS sequence"/>
</dbReference>